<keyword evidence="2 4" id="KW-0863">Zinc-finger</keyword>
<dbReference type="Pfam" id="PF21056">
    <property type="entry name" value="ZSWIM1-3_RNaseH-like"/>
    <property type="match status" value="1"/>
</dbReference>
<dbReference type="InterPro" id="IPR007527">
    <property type="entry name" value="Znf_SWIM"/>
</dbReference>
<keyword evidence="1" id="KW-0479">Metal-binding</keyword>
<dbReference type="GeneID" id="115476571"/>
<sequence length="731" mass="83578">MLRRGLDEFVTQDPLLFLVLYCAAMEAGSCFRNYEDFKESFNSFKKETKYQYGLKNCMSVRYYNRKHGTNIRDDITFMQVRFECMQAQGQNKKRKLLPSSCPAYFVLQYNEELDRLVISEQNSNHVHTNSENSLVQTCCSGKTAINKPPASPQQKRWRENQNPLMSENTDEKLVTAEKQSSERASIVLTEASTVLEMPKTDTCGNALMRVAEVMKNFLRVDTGSMASISAGCSQDLNRLNFQTSKMRGLFVRFPECLLLHRVQSEYGHVLYAFLVESKERVGKVVHFAVLKEDTVENVTKMLTVFCEFNPEWTKVKVVFTDTSFVHNAVLKEAFPSAQVLLSVYHTVRLIERKAREASAFRESLAVALRAVVFSTSTVNLLALAKMLKQVLEPEFHDYLQANWFSCEMLWYMHVKKGLHSCSTYIDSLELITHKILSLFSRQTSLETSILHFVEYADCFNTKSLENLYRGFSSIAKESPKSSLRNSKAGTSNSTPFRFLPLPQAATVPVTQPAFKKVNGIDLMLNALQNICTELGYQMCKNEWEVVQKSTQLINIQKTYISVQLLEDTHQVSSNYRNCSCSFYTCYRLPCRHILSVLHASKRPVEATMVNQCWQLKSHQRLEEEVLLDQLQCSAECLTTAEERCTKIKNLSTELANLLKQCEGAELAERCSTLQMIVDIWNKSSEKTEKDEAFQVVQNVGDLPFLWMKQESEVEVDTVSDTLVVNSQMLQS</sequence>
<dbReference type="OrthoDB" id="124789at2759"/>
<dbReference type="InterPro" id="IPR045563">
    <property type="entry name" value="ZSWIM1/3_C"/>
</dbReference>
<evidence type="ECO:0000256" key="4">
    <source>
        <dbReference type="PROSITE-ProRule" id="PRU00325"/>
    </source>
</evidence>
<dbReference type="RefSeq" id="XP_030068866.1">
    <property type="nucleotide sequence ID" value="XM_030213006.1"/>
</dbReference>
<dbReference type="Pfam" id="PF04434">
    <property type="entry name" value="SWIM"/>
    <property type="match status" value="1"/>
</dbReference>
<dbReference type="InterPro" id="IPR052579">
    <property type="entry name" value="Zinc_finger_SWIM"/>
</dbReference>
<dbReference type="CTD" id="140831"/>
<evidence type="ECO:0000313" key="8">
    <source>
        <dbReference type="RefSeq" id="XP_030068866.1"/>
    </source>
</evidence>
<proteinExistence type="predicted"/>
<dbReference type="KEGG" id="muo:115476571"/>
<organism evidence="7 8">
    <name type="scientific">Microcaecilia unicolor</name>
    <dbReference type="NCBI Taxonomy" id="1415580"/>
    <lineage>
        <taxon>Eukaryota</taxon>
        <taxon>Metazoa</taxon>
        <taxon>Chordata</taxon>
        <taxon>Craniata</taxon>
        <taxon>Vertebrata</taxon>
        <taxon>Euteleostomi</taxon>
        <taxon>Amphibia</taxon>
        <taxon>Gymnophiona</taxon>
        <taxon>Siphonopidae</taxon>
        <taxon>Microcaecilia</taxon>
    </lineage>
</organism>
<dbReference type="GO" id="GO:0008270">
    <property type="term" value="F:zinc ion binding"/>
    <property type="evidence" value="ECO:0007669"/>
    <property type="project" value="UniProtKB-KW"/>
</dbReference>
<dbReference type="SMART" id="SM00575">
    <property type="entry name" value="ZnF_PMZ"/>
    <property type="match status" value="1"/>
</dbReference>
<keyword evidence="3" id="KW-0862">Zinc</keyword>
<protein>
    <submittedName>
        <fullName evidence="8">Zinc finger SWIM domain-containing protein 3 isoform X1</fullName>
    </submittedName>
</protein>
<dbReference type="InParanoid" id="A0A6P7YWB1"/>
<keyword evidence="7" id="KW-1185">Reference proteome</keyword>
<evidence type="ECO:0000313" key="7">
    <source>
        <dbReference type="Proteomes" id="UP000515156"/>
    </source>
</evidence>
<dbReference type="PANTHER" id="PTHR31569">
    <property type="entry name" value="SWIM-TYPE DOMAIN-CONTAINING PROTEIN"/>
    <property type="match status" value="1"/>
</dbReference>
<evidence type="ECO:0000256" key="3">
    <source>
        <dbReference type="ARBA" id="ARBA00022833"/>
    </source>
</evidence>
<name>A0A6P7YWB1_9AMPH</name>
<reference evidence="8" key="1">
    <citation type="submission" date="2025-08" db="UniProtKB">
        <authorList>
            <consortium name="RefSeq"/>
        </authorList>
    </citation>
    <scope>IDENTIFICATION</scope>
</reference>
<feature type="domain" description="SWIM-type" evidence="6">
    <location>
        <begin position="560"/>
        <end position="601"/>
    </location>
</feature>
<dbReference type="InterPro" id="IPR048325">
    <property type="entry name" value="ZSWIM3_N"/>
</dbReference>
<dbReference type="PANTHER" id="PTHR31569:SF3">
    <property type="entry name" value="ZINC FINGER SWIM DOMAIN-CONTAINING PROTEIN 3"/>
    <property type="match status" value="1"/>
</dbReference>
<dbReference type="Pfam" id="PF21599">
    <property type="entry name" value="ZSWIM3_N"/>
    <property type="match status" value="1"/>
</dbReference>
<dbReference type="AlphaFoldDB" id="A0A6P7YWB1"/>
<gene>
    <name evidence="8" type="primary">ZSWIM3</name>
</gene>
<dbReference type="InterPro" id="IPR048324">
    <property type="entry name" value="ZSWIM1-3_RNaseH-like"/>
</dbReference>
<dbReference type="Pfam" id="PF19286">
    <property type="entry name" value="ZSWIM1-3_C"/>
    <property type="match status" value="1"/>
</dbReference>
<dbReference type="Pfam" id="PF21600">
    <property type="entry name" value="ZSWIM1-3_helical"/>
    <property type="match status" value="1"/>
</dbReference>
<evidence type="ECO:0000256" key="1">
    <source>
        <dbReference type="ARBA" id="ARBA00022723"/>
    </source>
</evidence>
<dbReference type="FunCoup" id="A0A6P7YWB1">
    <property type="interactions" value="336"/>
</dbReference>
<dbReference type="InterPro" id="IPR048326">
    <property type="entry name" value="ZSWIM1-3_helical"/>
</dbReference>
<accession>A0A6P7YWB1</accession>
<evidence type="ECO:0000256" key="2">
    <source>
        <dbReference type="ARBA" id="ARBA00022771"/>
    </source>
</evidence>
<evidence type="ECO:0000259" key="6">
    <source>
        <dbReference type="PROSITE" id="PS50966"/>
    </source>
</evidence>
<dbReference type="InterPro" id="IPR006564">
    <property type="entry name" value="Znf_PMZ"/>
</dbReference>
<evidence type="ECO:0000256" key="5">
    <source>
        <dbReference type="SAM" id="MobiDB-lite"/>
    </source>
</evidence>
<dbReference type="PROSITE" id="PS50966">
    <property type="entry name" value="ZF_SWIM"/>
    <property type="match status" value="1"/>
</dbReference>
<feature type="region of interest" description="Disordered" evidence="5">
    <location>
        <begin position="145"/>
        <end position="166"/>
    </location>
</feature>
<dbReference type="Proteomes" id="UP000515156">
    <property type="component" value="Chromosome 8"/>
</dbReference>